<reference evidence="1 2" key="1">
    <citation type="journal article" date="2022" name="bioRxiv">
        <title>Genomics of Preaxostyla Flagellates Illuminates Evolutionary Transitions and the Path Towards Mitochondrial Loss.</title>
        <authorList>
            <person name="Novak L.V.F."/>
            <person name="Treitli S.C."/>
            <person name="Pyrih J."/>
            <person name="Halakuc P."/>
            <person name="Pipaliya S.V."/>
            <person name="Vacek V."/>
            <person name="Brzon O."/>
            <person name="Soukal P."/>
            <person name="Eme L."/>
            <person name="Dacks J.B."/>
            <person name="Karnkowska A."/>
            <person name="Elias M."/>
            <person name="Hampl V."/>
        </authorList>
    </citation>
    <scope>NUCLEOTIDE SEQUENCE [LARGE SCALE GENOMIC DNA]</scope>
    <source>
        <strain evidence="1">NAU3</strain>
        <tissue evidence="1">Gut</tissue>
    </source>
</reference>
<proteinExistence type="predicted"/>
<protein>
    <submittedName>
        <fullName evidence="1">Uncharacterized protein</fullName>
    </submittedName>
</protein>
<organism evidence="1 2">
    <name type="scientific">Blattamonas nauphoetae</name>
    <dbReference type="NCBI Taxonomy" id="2049346"/>
    <lineage>
        <taxon>Eukaryota</taxon>
        <taxon>Metamonada</taxon>
        <taxon>Preaxostyla</taxon>
        <taxon>Oxymonadida</taxon>
        <taxon>Blattamonas</taxon>
    </lineage>
</organism>
<dbReference type="Proteomes" id="UP001281761">
    <property type="component" value="Unassembled WGS sequence"/>
</dbReference>
<keyword evidence="2" id="KW-1185">Reference proteome</keyword>
<comment type="caution">
    <text evidence="1">The sequence shown here is derived from an EMBL/GenBank/DDBJ whole genome shotgun (WGS) entry which is preliminary data.</text>
</comment>
<accession>A0ABQ9WZ57</accession>
<evidence type="ECO:0000313" key="2">
    <source>
        <dbReference type="Proteomes" id="UP001281761"/>
    </source>
</evidence>
<name>A0ABQ9WZ57_9EUKA</name>
<sequence length="121" mass="13874">MLRFDERATEQDNASFVTMVSHPFSQKISRPRPPVELALNRHVLITTLIPVGSFSSPKTRLPPFASIFLDFCPMFFTNHEWWISIVVNGRIPINATPPPIPFDDWRTIVVLLMKKLKVDSV</sequence>
<dbReference type="EMBL" id="JARBJD010000284">
    <property type="protein sequence ID" value="KAK2944795.1"/>
    <property type="molecule type" value="Genomic_DNA"/>
</dbReference>
<evidence type="ECO:0000313" key="1">
    <source>
        <dbReference type="EMBL" id="KAK2944795.1"/>
    </source>
</evidence>
<gene>
    <name evidence="1" type="ORF">BLNAU_20268</name>
</gene>